<dbReference type="CDD" id="cd06464">
    <property type="entry name" value="ACD_sHsps-like"/>
    <property type="match status" value="1"/>
</dbReference>
<evidence type="ECO:0000256" key="2">
    <source>
        <dbReference type="RuleBase" id="RU003616"/>
    </source>
</evidence>
<dbReference type="InterPro" id="IPR008978">
    <property type="entry name" value="HSP20-like_chaperone"/>
</dbReference>
<feature type="domain" description="SHSP" evidence="3">
    <location>
        <begin position="34"/>
        <end position="143"/>
    </location>
</feature>
<evidence type="ECO:0000256" key="1">
    <source>
        <dbReference type="PROSITE-ProRule" id="PRU00285"/>
    </source>
</evidence>
<sequence length="143" mass="16117">MGLLRQRTGPFHRIGDRYATLFDSDHFLGRSAFEDSWMVKPPANVKEQGDVTIFEIAIPGFNKDEINLEVKNDALYISAKKKGDSDKANYVKKEVPTQIFSRVVDIKPNIDQSKISARLINGILRLEIPQAINGKKTKTIEVS</sequence>
<dbReference type="PANTHER" id="PTHR11527">
    <property type="entry name" value="HEAT-SHOCK PROTEIN 20 FAMILY MEMBER"/>
    <property type="match status" value="1"/>
</dbReference>
<dbReference type="EMBL" id="JAEUGD010000066">
    <property type="protein sequence ID" value="MBL6449353.1"/>
    <property type="molecule type" value="Genomic_DNA"/>
</dbReference>
<name>A0A937G2N6_9BACT</name>
<dbReference type="AlphaFoldDB" id="A0A937G2N6"/>
<accession>A0A937G2N6</accession>
<dbReference type="PROSITE" id="PS01031">
    <property type="entry name" value="SHSP"/>
    <property type="match status" value="1"/>
</dbReference>
<protein>
    <submittedName>
        <fullName evidence="4">Hsp20/alpha crystallin family protein</fullName>
    </submittedName>
</protein>
<dbReference type="InterPro" id="IPR031107">
    <property type="entry name" value="Small_HSP"/>
</dbReference>
<dbReference type="Gene3D" id="2.60.40.790">
    <property type="match status" value="1"/>
</dbReference>
<dbReference type="Pfam" id="PF00011">
    <property type="entry name" value="HSP20"/>
    <property type="match status" value="1"/>
</dbReference>
<comment type="similarity">
    <text evidence="1 2">Belongs to the small heat shock protein (HSP20) family.</text>
</comment>
<dbReference type="Proteomes" id="UP000614216">
    <property type="component" value="Unassembled WGS sequence"/>
</dbReference>
<reference evidence="4" key="1">
    <citation type="submission" date="2021-01" db="EMBL/GenBank/DDBJ databases">
        <title>Fulvivirga kasyanovii gen. nov., sp nov., a novel member of the phylum Bacteroidetes isolated from seawater in a mussel farm.</title>
        <authorList>
            <person name="Zhao L.-H."/>
            <person name="Wang Z.-J."/>
        </authorList>
    </citation>
    <scope>NUCLEOTIDE SEQUENCE</scope>
    <source>
        <strain evidence="4">29W222</strain>
    </source>
</reference>
<evidence type="ECO:0000259" key="3">
    <source>
        <dbReference type="PROSITE" id="PS01031"/>
    </source>
</evidence>
<dbReference type="SUPFAM" id="SSF49764">
    <property type="entry name" value="HSP20-like chaperones"/>
    <property type="match status" value="1"/>
</dbReference>
<evidence type="ECO:0000313" key="5">
    <source>
        <dbReference type="Proteomes" id="UP000614216"/>
    </source>
</evidence>
<dbReference type="RefSeq" id="WP_202858882.1">
    <property type="nucleotide sequence ID" value="NZ_JAEUGD010000066.1"/>
</dbReference>
<gene>
    <name evidence="4" type="ORF">JMN32_23785</name>
</gene>
<comment type="caution">
    <text evidence="4">The sequence shown here is derived from an EMBL/GenBank/DDBJ whole genome shotgun (WGS) entry which is preliminary data.</text>
</comment>
<proteinExistence type="inferred from homology"/>
<evidence type="ECO:0000313" key="4">
    <source>
        <dbReference type="EMBL" id="MBL6449353.1"/>
    </source>
</evidence>
<dbReference type="InterPro" id="IPR002068">
    <property type="entry name" value="A-crystallin/Hsp20_dom"/>
</dbReference>
<organism evidence="4 5">
    <name type="scientific">Fulvivirga marina</name>
    <dbReference type="NCBI Taxonomy" id="2494733"/>
    <lineage>
        <taxon>Bacteria</taxon>
        <taxon>Pseudomonadati</taxon>
        <taxon>Bacteroidota</taxon>
        <taxon>Cytophagia</taxon>
        <taxon>Cytophagales</taxon>
        <taxon>Fulvivirgaceae</taxon>
        <taxon>Fulvivirga</taxon>
    </lineage>
</organism>
<keyword evidence="5" id="KW-1185">Reference proteome</keyword>